<keyword evidence="7 8" id="KW-0472">Membrane</keyword>
<keyword evidence="4" id="KW-1003">Cell membrane</keyword>
<evidence type="ECO:0000256" key="1">
    <source>
        <dbReference type="ARBA" id="ARBA00004651"/>
    </source>
</evidence>
<dbReference type="Proteomes" id="UP001073227">
    <property type="component" value="Unassembled WGS sequence"/>
</dbReference>
<feature type="transmembrane region" description="Helical" evidence="8">
    <location>
        <begin position="193"/>
        <end position="213"/>
    </location>
</feature>
<comment type="similarity">
    <text evidence="2">Belongs to the auxin efflux carrier (TC 2.A.69) family.</text>
</comment>
<protein>
    <submittedName>
        <fullName evidence="9">AEC family transporter</fullName>
    </submittedName>
</protein>
<name>A0ABT3Z499_9HYPH</name>
<gene>
    <name evidence="9" type="ORF">OEG84_02065</name>
</gene>
<dbReference type="EMBL" id="JAOVZR010000001">
    <property type="protein sequence ID" value="MCY0146534.1"/>
    <property type="molecule type" value="Genomic_DNA"/>
</dbReference>
<sequence length="310" mass="32445">MIPIFESILPIFLIVLLGVALKRTPFIDQSVWPGLETLGYYVLFPALLFLTLAQADYSSFELGTMAMVSLIAVMVMIALLLAIYPLARAHGISDASYSSVFQTSSRWNGFIALAIAEKLAGVEGLALVALVMAVIVIPLNLINVAMLVWFGTGARSFGSLARRIIGNPLILGCLGGILFGALPFGIYPPMEQAIDLVARSALGLGLVMIGAGLTVTDALRPTPALIMPVVLKLLVFPVIMIGLALGFGLGGETLIILALCAAVPTAMNGFVLARQMGGDASLYAAVAMLQTIASFLTIPAVLWAAGQLAG</sequence>
<keyword evidence="10" id="KW-1185">Reference proteome</keyword>
<evidence type="ECO:0000256" key="5">
    <source>
        <dbReference type="ARBA" id="ARBA00022692"/>
    </source>
</evidence>
<feature type="transmembrane region" description="Helical" evidence="8">
    <location>
        <begin position="164"/>
        <end position="187"/>
    </location>
</feature>
<accession>A0ABT3Z499</accession>
<organism evidence="9 10">
    <name type="scientific">Hoeflea algicola</name>
    <dbReference type="NCBI Taxonomy" id="2983763"/>
    <lineage>
        <taxon>Bacteria</taxon>
        <taxon>Pseudomonadati</taxon>
        <taxon>Pseudomonadota</taxon>
        <taxon>Alphaproteobacteria</taxon>
        <taxon>Hyphomicrobiales</taxon>
        <taxon>Rhizobiaceae</taxon>
        <taxon>Hoeflea</taxon>
    </lineage>
</organism>
<evidence type="ECO:0000313" key="9">
    <source>
        <dbReference type="EMBL" id="MCY0146534.1"/>
    </source>
</evidence>
<dbReference type="PANTHER" id="PTHR36838:SF4">
    <property type="entry name" value="AUXIN EFFLUX CARRIER FAMILY PROTEIN"/>
    <property type="match status" value="1"/>
</dbReference>
<feature type="transmembrane region" description="Helical" evidence="8">
    <location>
        <begin position="67"/>
        <end position="87"/>
    </location>
</feature>
<proteinExistence type="inferred from homology"/>
<feature type="transmembrane region" description="Helical" evidence="8">
    <location>
        <begin position="280"/>
        <end position="305"/>
    </location>
</feature>
<comment type="caution">
    <text evidence="9">The sequence shown here is derived from an EMBL/GenBank/DDBJ whole genome shotgun (WGS) entry which is preliminary data.</text>
</comment>
<keyword evidence="6 8" id="KW-1133">Transmembrane helix</keyword>
<evidence type="ECO:0000256" key="2">
    <source>
        <dbReference type="ARBA" id="ARBA00010145"/>
    </source>
</evidence>
<evidence type="ECO:0000256" key="8">
    <source>
        <dbReference type="SAM" id="Phobius"/>
    </source>
</evidence>
<keyword evidence="5 8" id="KW-0812">Transmembrane</keyword>
<feature type="transmembrane region" description="Helical" evidence="8">
    <location>
        <begin position="225"/>
        <end position="247"/>
    </location>
</feature>
<feature type="transmembrane region" description="Helical" evidence="8">
    <location>
        <begin position="38"/>
        <end position="55"/>
    </location>
</feature>
<evidence type="ECO:0000256" key="6">
    <source>
        <dbReference type="ARBA" id="ARBA00022989"/>
    </source>
</evidence>
<evidence type="ECO:0000313" key="10">
    <source>
        <dbReference type="Proteomes" id="UP001073227"/>
    </source>
</evidence>
<reference evidence="9" key="1">
    <citation type="submission" date="2022-10" db="EMBL/GenBank/DDBJ databases">
        <title>Hoeflea sp. G2-23, isolated from marine algae.</title>
        <authorList>
            <person name="Kristyanto S."/>
            <person name="Kim J.M."/>
            <person name="Jeon C.O."/>
        </authorList>
    </citation>
    <scope>NUCLEOTIDE SEQUENCE</scope>
    <source>
        <strain evidence="9">G2-23</strain>
    </source>
</reference>
<feature type="transmembrane region" description="Helical" evidence="8">
    <location>
        <begin position="253"/>
        <end position="273"/>
    </location>
</feature>
<dbReference type="PANTHER" id="PTHR36838">
    <property type="entry name" value="AUXIN EFFLUX CARRIER FAMILY PROTEIN"/>
    <property type="match status" value="1"/>
</dbReference>
<evidence type="ECO:0000256" key="7">
    <source>
        <dbReference type="ARBA" id="ARBA00023136"/>
    </source>
</evidence>
<dbReference type="RefSeq" id="WP_267652194.1">
    <property type="nucleotide sequence ID" value="NZ_JAOVZR010000001.1"/>
</dbReference>
<evidence type="ECO:0000256" key="4">
    <source>
        <dbReference type="ARBA" id="ARBA00022475"/>
    </source>
</evidence>
<feature type="transmembrane region" description="Helical" evidence="8">
    <location>
        <begin position="125"/>
        <end position="152"/>
    </location>
</feature>
<comment type="subcellular location">
    <subcellularLocation>
        <location evidence="1">Cell membrane</location>
        <topology evidence="1">Multi-pass membrane protein</topology>
    </subcellularLocation>
</comment>
<dbReference type="InterPro" id="IPR004776">
    <property type="entry name" value="Mem_transp_PIN-like"/>
</dbReference>
<dbReference type="InterPro" id="IPR038770">
    <property type="entry name" value="Na+/solute_symporter_sf"/>
</dbReference>
<dbReference type="Pfam" id="PF03547">
    <property type="entry name" value="Mem_trans"/>
    <property type="match status" value="1"/>
</dbReference>
<dbReference type="Gene3D" id="1.20.1530.20">
    <property type="match status" value="1"/>
</dbReference>
<keyword evidence="3" id="KW-0813">Transport</keyword>
<evidence type="ECO:0000256" key="3">
    <source>
        <dbReference type="ARBA" id="ARBA00022448"/>
    </source>
</evidence>